<dbReference type="EMBL" id="FXTT01000009">
    <property type="protein sequence ID" value="SMP37098.1"/>
    <property type="molecule type" value="Genomic_DNA"/>
</dbReference>
<proteinExistence type="predicted"/>
<feature type="coiled-coil region" evidence="1">
    <location>
        <begin position="415"/>
        <end position="449"/>
    </location>
</feature>
<evidence type="ECO:0000313" key="3">
    <source>
        <dbReference type="EMBL" id="SMP37098.1"/>
    </source>
</evidence>
<accession>A0ABY1PMC6</accession>
<feature type="chain" id="PRO_5045935110" evidence="2">
    <location>
        <begin position="18"/>
        <end position="631"/>
    </location>
</feature>
<name>A0ABY1PMC6_9HYPH</name>
<organism evidence="3 4">
    <name type="scientific">Roseibium denhamense</name>
    <dbReference type="NCBI Taxonomy" id="76305"/>
    <lineage>
        <taxon>Bacteria</taxon>
        <taxon>Pseudomonadati</taxon>
        <taxon>Pseudomonadota</taxon>
        <taxon>Alphaproteobacteria</taxon>
        <taxon>Hyphomicrobiales</taxon>
        <taxon>Stappiaceae</taxon>
        <taxon>Roseibium</taxon>
    </lineage>
</organism>
<feature type="signal peptide" evidence="2">
    <location>
        <begin position="1"/>
        <end position="17"/>
    </location>
</feature>
<gene>
    <name evidence="3" type="ORF">SAMN06265374_4484</name>
</gene>
<dbReference type="Proteomes" id="UP001157914">
    <property type="component" value="Unassembled WGS sequence"/>
</dbReference>
<sequence>MLNFLRAAFTFSMLIVAAGSQSGIRPAYGQQSEFGKINSTSAKDIADVWAKAKAGNQAWATSYWPDDLVLDKAVGKNKSPAMAQIMLRIENQLNSIYQYEKSSGCKKNAAYAAWQHVKDRNHIFGDPAAWKDGIIFATTMLTLPLGTANALKAVGRKAFADKVEDAVTDEAKSAAKKALEVAQKYMNGDSPELYVDNMASQSTSWMDRFKGLTSKPFLSSSSMAGRCNVSFRVVWNKKTSRYYFILVANDCECDCKDGDDPRVIRGSTKAMVLSGTGSVKFFRTGKSARISASRPSVVMDYECCDNKKRKTAYWAGSTPKEVKNRKKALRIQELARKKNSELPTLTHEERLAADKARKSVSIQAGNSDTEISKKAAKYRRDIKAARTLDDINWIGRQLQIDRSDAQHAQGGGTANQKLLNELNSLLDEVNQKQDTLEKAEAKRSASKSAADKVSMSALGTDVNAMFASLDKEPSSVCGTVAFSQGTDPLPCPRQTQLRFADPIQVLDGYTIVGTVYAINGKDVDWASCANFNPITQQCMDGASAFAQTGTDKNDVCLSEDGELLLDADGKPYDLFHRSFTSPVLTKTECSPTTDADCQTTKSDGEQWLKPFTDHLEGLIEGPGRGPEPPSE</sequence>
<keyword evidence="1" id="KW-0175">Coiled coil</keyword>
<evidence type="ECO:0000256" key="1">
    <source>
        <dbReference type="SAM" id="Coils"/>
    </source>
</evidence>
<dbReference type="RefSeq" id="WP_283404671.1">
    <property type="nucleotide sequence ID" value="NZ_BAAAEA010000006.1"/>
</dbReference>
<protein>
    <submittedName>
        <fullName evidence="3">Uncharacterized protein</fullName>
    </submittedName>
</protein>
<evidence type="ECO:0000256" key="2">
    <source>
        <dbReference type="SAM" id="SignalP"/>
    </source>
</evidence>
<evidence type="ECO:0000313" key="4">
    <source>
        <dbReference type="Proteomes" id="UP001157914"/>
    </source>
</evidence>
<keyword evidence="2" id="KW-0732">Signal</keyword>
<comment type="caution">
    <text evidence="3">The sequence shown here is derived from an EMBL/GenBank/DDBJ whole genome shotgun (WGS) entry which is preliminary data.</text>
</comment>
<reference evidence="3 4" key="1">
    <citation type="submission" date="2017-05" db="EMBL/GenBank/DDBJ databases">
        <authorList>
            <person name="Varghese N."/>
            <person name="Submissions S."/>
        </authorList>
    </citation>
    <scope>NUCLEOTIDE SEQUENCE [LARGE SCALE GENOMIC DNA]</scope>
    <source>
        <strain evidence="3 4">DSM 15949</strain>
    </source>
</reference>
<keyword evidence="4" id="KW-1185">Reference proteome</keyword>